<gene>
    <name evidence="2" type="ORF">HJG60_011668</name>
</gene>
<organism evidence="2 3">
    <name type="scientific">Phyllostomus discolor</name>
    <name type="common">pale spear-nosed bat</name>
    <dbReference type="NCBI Taxonomy" id="89673"/>
    <lineage>
        <taxon>Eukaryota</taxon>
        <taxon>Metazoa</taxon>
        <taxon>Chordata</taxon>
        <taxon>Craniata</taxon>
        <taxon>Vertebrata</taxon>
        <taxon>Euteleostomi</taxon>
        <taxon>Mammalia</taxon>
        <taxon>Eutheria</taxon>
        <taxon>Laurasiatheria</taxon>
        <taxon>Chiroptera</taxon>
        <taxon>Yangochiroptera</taxon>
        <taxon>Phyllostomidae</taxon>
        <taxon>Phyllostominae</taxon>
        <taxon>Phyllostomus</taxon>
    </lineage>
</organism>
<proteinExistence type="predicted"/>
<evidence type="ECO:0000313" key="2">
    <source>
        <dbReference type="EMBL" id="KAF6099952.1"/>
    </source>
</evidence>
<feature type="region of interest" description="Disordered" evidence="1">
    <location>
        <begin position="189"/>
        <end position="212"/>
    </location>
</feature>
<protein>
    <submittedName>
        <fullName evidence="2">Uncharacterized protein</fullName>
    </submittedName>
</protein>
<feature type="region of interest" description="Disordered" evidence="1">
    <location>
        <begin position="18"/>
        <end position="38"/>
    </location>
</feature>
<dbReference type="EMBL" id="JABVXQ010000007">
    <property type="protein sequence ID" value="KAF6099952.1"/>
    <property type="molecule type" value="Genomic_DNA"/>
</dbReference>
<dbReference type="Proteomes" id="UP000664940">
    <property type="component" value="Unassembled WGS sequence"/>
</dbReference>
<dbReference type="AlphaFoldDB" id="A0A834E3D0"/>
<sequence length="228" mass="24881">MALFHCVIMWQSTETARELSPVPCPEGTDPSPEGSTLTAPRRACLLMPSLWGVQTSTFNSGGGQAHSVCNVTQTGLPRKKREVHGHRRAIDVHGHGPKYTAMPDLLGVLGSPRGAVRLQCPPQDGVLRVRVPHSHCVIRPLHPCCFPEMEREYFQVLSPLRTGLPLPPLTVTGQQRALGWSPVGEPGPEVTLAPLASRPPKSVLDPRPKVTSRSPCRTVNRLANPLWF</sequence>
<name>A0A834E3D0_9CHIR</name>
<accession>A0A834E3D0</accession>
<comment type="caution">
    <text evidence="2">The sequence shown here is derived from an EMBL/GenBank/DDBJ whole genome shotgun (WGS) entry which is preliminary data.</text>
</comment>
<evidence type="ECO:0000256" key="1">
    <source>
        <dbReference type="SAM" id="MobiDB-lite"/>
    </source>
</evidence>
<reference evidence="2 3" key="1">
    <citation type="journal article" date="2020" name="Nature">
        <title>Six reference-quality genomes reveal evolution of bat adaptations.</title>
        <authorList>
            <person name="Jebb D."/>
            <person name="Huang Z."/>
            <person name="Pippel M."/>
            <person name="Hughes G.M."/>
            <person name="Lavrichenko K."/>
            <person name="Devanna P."/>
            <person name="Winkler S."/>
            <person name="Jermiin L.S."/>
            <person name="Skirmuntt E.C."/>
            <person name="Katzourakis A."/>
            <person name="Burkitt-Gray L."/>
            <person name="Ray D.A."/>
            <person name="Sullivan K.A.M."/>
            <person name="Roscito J.G."/>
            <person name="Kirilenko B.M."/>
            <person name="Davalos L.M."/>
            <person name="Corthals A.P."/>
            <person name="Power M.L."/>
            <person name="Jones G."/>
            <person name="Ransome R.D."/>
            <person name="Dechmann D.K.N."/>
            <person name="Locatelli A.G."/>
            <person name="Puechmaille S.J."/>
            <person name="Fedrigo O."/>
            <person name="Jarvis E.D."/>
            <person name="Hiller M."/>
            <person name="Vernes S.C."/>
            <person name="Myers E.W."/>
            <person name="Teeling E.C."/>
        </authorList>
    </citation>
    <scope>NUCLEOTIDE SEQUENCE [LARGE SCALE GENOMIC DNA]</scope>
    <source>
        <strain evidence="2">Bat1K_MPI-CBG_1</strain>
    </source>
</reference>
<evidence type="ECO:0000313" key="3">
    <source>
        <dbReference type="Proteomes" id="UP000664940"/>
    </source>
</evidence>